<dbReference type="GO" id="GO:0003677">
    <property type="term" value="F:DNA binding"/>
    <property type="evidence" value="ECO:0007669"/>
    <property type="project" value="InterPro"/>
</dbReference>
<dbReference type="EMBL" id="LXQE01000136">
    <property type="protein sequence ID" value="RCJ37818.1"/>
    <property type="molecule type" value="Genomic_DNA"/>
</dbReference>
<organism evidence="3 4">
    <name type="scientific">Nostoc punctiforme NIES-2108</name>
    <dbReference type="NCBI Taxonomy" id="1356359"/>
    <lineage>
        <taxon>Bacteria</taxon>
        <taxon>Bacillati</taxon>
        <taxon>Cyanobacteriota</taxon>
        <taxon>Cyanophyceae</taxon>
        <taxon>Nostocales</taxon>
        <taxon>Nostocaceae</taxon>
        <taxon>Nostoc</taxon>
    </lineage>
</organism>
<dbReference type="Proteomes" id="UP000252085">
    <property type="component" value="Unassembled WGS sequence"/>
</dbReference>
<dbReference type="PROSITE" id="PS51898">
    <property type="entry name" value="TYR_RECOMBINASE"/>
    <property type="match status" value="1"/>
</dbReference>
<dbReference type="SUPFAM" id="SSF56349">
    <property type="entry name" value="DNA breaking-rejoining enzymes"/>
    <property type="match status" value="1"/>
</dbReference>
<dbReference type="InterPro" id="IPR002104">
    <property type="entry name" value="Integrase_catalytic"/>
</dbReference>
<evidence type="ECO:0000256" key="1">
    <source>
        <dbReference type="ARBA" id="ARBA00023172"/>
    </source>
</evidence>
<evidence type="ECO:0000313" key="4">
    <source>
        <dbReference type="Proteomes" id="UP000252085"/>
    </source>
</evidence>
<feature type="domain" description="Tyr recombinase" evidence="2">
    <location>
        <begin position="1"/>
        <end position="192"/>
    </location>
</feature>
<protein>
    <recommendedName>
        <fullName evidence="2">Tyr recombinase domain-containing protein</fullName>
    </recommendedName>
</protein>
<name>A0A367RMN0_NOSPU</name>
<evidence type="ECO:0000313" key="3">
    <source>
        <dbReference type="EMBL" id="RCJ37818.1"/>
    </source>
</evidence>
<keyword evidence="1" id="KW-0233">DNA recombination</keyword>
<comment type="caution">
    <text evidence="3">The sequence shown here is derived from an EMBL/GenBank/DDBJ whole genome shotgun (WGS) entry which is preliminary data.</text>
</comment>
<dbReference type="InterPro" id="IPR013762">
    <property type="entry name" value="Integrase-like_cat_sf"/>
</dbReference>
<dbReference type="GO" id="GO:0015074">
    <property type="term" value="P:DNA integration"/>
    <property type="evidence" value="ECO:0007669"/>
    <property type="project" value="InterPro"/>
</dbReference>
<evidence type="ECO:0000259" key="2">
    <source>
        <dbReference type="PROSITE" id="PS51898"/>
    </source>
</evidence>
<dbReference type="AlphaFoldDB" id="A0A367RMN0"/>
<dbReference type="InterPro" id="IPR011010">
    <property type="entry name" value="DNA_brk_join_enz"/>
</dbReference>
<sequence length="192" mass="21749">MFPSPKQIRFLRRGLVKFLFWSGCRPGEAFALTWGDISDDCCKIRINKSRNLYSVLKSTKNGVKRTFPTVPGSKLQKLLLEIKPSCNLNTLVFTDKSGNPLSSTVLQKVWNGHTSKINGREYVSLGVLKELVKKGSLPFYLKPYSTRHTFATWAITQGVSSDKVARWIGDKVETVLRYYCHPQVVEADCPDF</sequence>
<reference evidence="3 4" key="1">
    <citation type="submission" date="2016-04" db="EMBL/GenBank/DDBJ databases">
        <authorList>
            <person name="Evans L.H."/>
            <person name="Alamgir A."/>
            <person name="Owens N."/>
            <person name="Weber N.D."/>
            <person name="Virtaneva K."/>
            <person name="Barbian K."/>
            <person name="Babar A."/>
            <person name="Rosenke K."/>
        </authorList>
    </citation>
    <scope>NUCLEOTIDE SEQUENCE [LARGE SCALE GENOMIC DNA]</scope>
    <source>
        <strain evidence="3">NIES-2108</strain>
    </source>
</reference>
<proteinExistence type="predicted"/>
<gene>
    <name evidence="3" type="ORF">A6769_13100</name>
</gene>
<dbReference type="Pfam" id="PF00589">
    <property type="entry name" value="Phage_integrase"/>
    <property type="match status" value="1"/>
</dbReference>
<dbReference type="PANTHER" id="PTHR30349">
    <property type="entry name" value="PHAGE INTEGRASE-RELATED"/>
    <property type="match status" value="1"/>
</dbReference>
<dbReference type="Gene3D" id="1.10.443.10">
    <property type="entry name" value="Intergrase catalytic core"/>
    <property type="match status" value="1"/>
</dbReference>
<dbReference type="InterPro" id="IPR050090">
    <property type="entry name" value="Tyrosine_recombinase_XerCD"/>
</dbReference>
<accession>A0A367RMN0</accession>
<dbReference type="GO" id="GO:0006310">
    <property type="term" value="P:DNA recombination"/>
    <property type="evidence" value="ECO:0007669"/>
    <property type="project" value="UniProtKB-KW"/>
</dbReference>